<feature type="transmembrane region" description="Helical" evidence="1">
    <location>
        <begin position="37"/>
        <end position="54"/>
    </location>
</feature>
<dbReference type="AlphaFoldDB" id="A0A182C7Z4"/>
<evidence type="ECO:0008006" key="4">
    <source>
        <dbReference type="Google" id="ProtNLM"/>
    </source>
</evidence>
<organism evidence="2 3">
    <name type="scientific">Kosmotoga arenicorallina S304</name>
    <dbReference type="NCBI Taxonomy" id="1453497"/>
    <lineage>
        <taxon>Bacteria</taxon>
        <taxon>Thermotogati</taxon>
        <taxon>Thermotogota</taxon>
        <taxon>Thermotogae</taxon>
        <taxon>Kosmotogales</taxon>
        <taxon>Kosmotogaceae</taxon>
        <taxon>Kosmotoga</taxon>
    </lineage>
</organism>
<proteinExistence type="predicted"/>
<evidence type="ECO:0000313" key="2">
    <source>
        <dbReference type="EMBL" id="OAA31528.1"/>
    </source>
</evidence>
<reference evidence="2 3" key="1">
    <citation type="submission" date="2014-02" db="EMBL/GenBank/DDBJ databases">
        <title>Kosmotoga genome sequencing.</title>
        <authorList>
            <person name="Pollo S.M."/>
            <person name="Charchuk R."/>
            <person name="Nesbo C.L."/>
        </authorList>
    </citation>
    <scope>NUCLEOTIDE SEQUENCE [LARGE SCALE GENOMIC DNA]</scope>
    <source>
        <strain evidence="2 3">S304</strain>
    </source>
</reference>
<feature type="transmembrane region" description="Helical" evidence="1">
    <location>
        <begin position="117"/>
        <end position="136"/>
    </location>
</feature>
<name>A0A182C7Z4_9BACT</name>
<feature type="transmembrane region" description="Helical" evidence="1">
    <location>
        <begin position="61"/>
        <end position="81"/>
    </location>
</feature>
<dbReference type="RefSeq" id="WP_153019684.1">
    <property type="nucleotide sequence ID" value="NZ_JFHK01000003.1"/>
</dbReference>
<keyword evidence="1" id="KW-1133">Transmembrane helix</keyword>
<evidence type="ECO:0000313" key="3">
    <source>
        <dbReference type="Proteomes" id="UP000077339"/>
    </source>
</evidence>
<feature type="transmembrane region" description="Helical" evidence="1">
    <location>
        <begin position="7"/>
        <end position="25"/>
    </location>
</feature>
<dbReference type="EMBL" id="JFHK01000003">
    <property type="protein sequence ID" value="OAA31528.1"/>
    <property type="molecule type" value="Genomic_DNA"/>
</dbReference>
<accession>A0A182C7Z4</accession>
<evidence type="ECO:0000256" key="1">
    <source>
        <dbReference type="SAM" id="Phobius"/>
    </source>
</evidence>
<feature type="transmembrane region" description="Helical" evidence="1">
    <location>
        <begin position="148"/>
        <end position="168"/>
    </location>
</feature>
<comment type="caution">
    <text evidence="2">The sequence shown here is derived from an EMBL/GenBank/DDBJ whole genome shotgun (WGS) entry which is preliminary data.</text>
</comment>
<dbReference type="STRING" id="1453497.AT15_05495"/>
<keyword evidence="3" id="KW-1185">Reference proteome</keyword>
<dbReference type="PATRIC" id="fig|1453497.3.peg.1092"/>
<dbReference type="Proteomes" id="UP000077339">
    <property type="component" value="Unassembled WGS sequence"/>
</dbReference>
<sequence>MTRKTSIFLIISYFVFLLFLYFMPFSLSGNGRNSDKLVHFFIFACGGLLLVVIENSGNKKMLVFLGGAIFLSAFALEPIQGLLKYRVCDVKDAFSNFIGLGTVLLGYQFLKVAKRFLVFSLIILIPFYLFFSFVQLRGVFKESFGIPSHLFLDLLLYFSITYLVLIIGMTHKIKAVFWVFFIQILMLPLIINYLPFDTEYSVSYPVFSYSGTAVAAFLFFFLKKRKVRN</sequence>
<gene>
    <name evidence="2" type="ORF">AT15_05495</name>
</gene>
<protein>
    <recommendedName>
        <fullName evidence="4">VanZ-like domain-containing protein</fullName>
    </recommendedName>
</protein>
<keyword evidence="1" id="KW-0472">Membrane</keyword>
<feature type="transmembrane region" description="Helical" evidence="1">
    <location>
        <begin position="175"/>
        <end position="196"/>
    </location>
</feature>
<feature type="transmembrane region" description="Helical" evidence="1">
    <location>
        <begin position="202"/>
        <end position="222"/>
    </location>
</feature>
<keyword evidence="1" id="KW-0812">Transmembrane</keyword>
<feature type="transmembrane region" description="Helical" evidence="1">
    <location>
        <begin position="93"/>
        <end position="110"/>
    </location>
</feature>